<feature type="binding site" evidence="5">
    <location>
        <begin position="131"/>
        <end position="135"/>
    </location>
    <ligand>
        <name>S-adenosyl-L-methionine</name>
        <dbReference type="ChEBI" id="CHEBI:59789"/>
    </ligand>
</feature>
<dbReference type="PROSITE" id="PS00092">
    <property type="entry name" value="N6_MTASE"/>
    <property type="match status" value="1"/>
</dbReference>
<dbReference type="EMBL" id="CP019323">
    <property type="protein sequence ID" value="APX73092.1"/>
    <property type="molecule type" value="Genomic_DNA"/>
</dbReference>
<sequence>MIKLKNWSKFKVEKLSYSNALKRAFLMLKQEKKFPEDAEYLMEELTGFNYTQLQLHRNEDVPGKIMRQFHDGVVRLGMDEPVQYILGNAYFMGRSFTVNQDVLIPRQETEEMVQKIIDDHTGKKENIWDIGTGSGVIAISLGLAFPEDDILGTDISKEALKIAELNADNYQADNVFLKQSDLFEKVIPEPFDVIVSNPPYISHQEKSVMDPSVIKYEPDLALYGDEFGLKFYQDISQNADKYLTENGILYMEFGYHQKSALEEIFAKNMPGYKVEFYKDMSGNYRYLKAEKGKI</sequence>
<dbReference type="InterPro" id="IPR019874">
    <property type="entry name" value="RF_methyltr_PrmC"/>
</dbReference>
<feature type="binding site" evidence="5">
    <location>
        <begin position="197"/>
        <end position="200"/>
    </location>
    <ligand>
        <name>substrate</name>
    </ligand>
</feature>
<dbReference type="InterPro" id="IPR029063">
    <property type="entry name" value="SAM-dependent_MTases_sf"/>
</dbReference>
<dbReference type="Pfam" id="PF05175">
    <property type="entry name" value="MTS"/>
    <property type="match status" value="1"/>
</dbReference>
<dbReference type="InterPro" id="IPR050320">
    <property type="entry name" value="N5-glutamine_MTase"/>
</dbReference>
<dbReference type="InterPro" id="IPR040758">
    <property type="entry name" value="PrmC_N"/>
</dbReference>
<dbReference type="InterPro" id="IPR007848">
    <property type="entry name" value="Small_mtfrase_dom"/>
</dbReference>
<dbReference type="CDD" id="cd02440">
    <property type="entry name" value="AdoMet_MTases"/>
    <property type="match status" value="1"/>
</dbReference>
<evidence type="ECO:0000259" key="7">
    <source>
        <dbReference type="Pfam" id="PF17827"/>
    </source>
</evidence>
<evidence type="ECO:0000313" key="9">
    <source>
        <dbReference type="Proteomes" id="UP000187499"/>
    </source>
</evidence>
<proteinExistence type="inferred from homology"/>
<dbReference type="SUPFAM" id="SSF53335">
    <property type="entry name" value="S-adenosyl-L-methionine-dependent methyltransferases"/>
    <property type="match status" value="1"/>
</dbReference>
<comment type="caution">
    <text evidence="5">Lacks conserved residue(s) required for the propagation of feature annotation.</text>
</comment>
<comment type="function">
    <text evidence="5">Methylates the class 1 translation termination release factors RF1/PrfA and RF2/PrfB on the glutamine residue of the universally conserved GGQ motif.</text>
</comment>
<evidence type="ECO:0000313" key="8">
    <source>
        <dbReference type="EMBL" id="APX73092.1"/>
    </source>
</evidence>
<evidence type="ECO:0000256" key="4">
    <source>
        <dbReference type="ARBA" id="ARBA00048391"/>
    </source>
</evidence>
<evidence type="ECO:0000259" key="6">
    <source>
        <dbReference type="Pfam" id="PF05175"/>
    </source>
</evidence>
<evidence type="ECO:0000256" key="3">
    <source>
        <dbReference type="ARBA" id="ARBA00022691"/>
    </source>
</evidence>
<evidence type="ECO:0000256" key="2">
    <source>
        <dbReference type="ARBA" id="ARBA00022679"/>
    </source>
</evidence>
<dbReference type="NCBIfam" id="TIGR00536">
    <property type="entry name" value="hemK_fam"/>
    <property type="match status" value="1"/>
</dbReference>
<dbReference type="OrthoDB" id="9800643at2"/>
<dbReference type="RefSeq" id="WP_076617802.1">
    <property type="nucleotide sequence ID" value="NZ_CP099481.1"/>
</dbReference>
<dbReference type="GO" id="GO:0102559">
    <property type="term" value="F:peptide chain release factor N(5)-glutamine methyltransferase activity"/>
    <property type="evidence" value="ECO:0007669"/>
    <property type="project" value="UniProtKB-EC"/>
</dbReference>
<accession>A0A1P8Q5F2</accession>
<gene>
    <name evidence="5" type="primary">prmC</name>
    <name evidence="8" type="ORF">BTM29_11260</name>
</gene>
<evidence type="ECO:0000256" key="1">
    <source>
        <dbReference type="ARBA" id="ARBA00022603"/>
    </source>
</evidence>
<keyword evidence="1 5" id="KW-0489">Methyltransferase</keyword>
<feature type="domain" description="Methyltransferase small" evidence="6">
    <location>
        <begin position="120"/>
        <end position="206"/>
    </location>
</feature>
<dbReference type="AlphaFoldDB" id="A0A1P8Q5F2"/>
<feature type="binding site" evidence="5">
    <location>
        <position position="154"/>
    </location>
    <ligand>
        <name>S-adenosyl-L-methionine</name>
        <dbReference type="ChEBI" id="CHEBI:59789"/>
    </ligand>
</feature>
<dbReference type="Pfam" id="PF17827">
    <property type="entry name" value="PrmC_N"/>
    <property type="match status" value="1"/>
</dbReference>
<evidence type="ECO:0000256" key="5">
    <source>
        <dbReference type="HAMAP-Rule" id="MF_02126"/>
    </source>
</evidence>
<dbReference type="EC" id="2.1.1.297" evidence="5"/>
<feature type="domain" description="Release factor glutamine methyltransferase N-terminal" evidence="7">
    <location>
        <begin position="20"/>
        <end position="87"/>
    </location>
</feature>
<dbReference type="Proteomes" id="UP000187499">
    <property type="component" value="Chromosome"/>
</dbReference>
<dbReference type="Gene3D" id="1.10.8.10">
    <property type="entry name" value="DNA helicase RuvA subunit, C-terminal domain"/>
    <property type="match status" value="1"/>
</dbReference>
<dbReference type="InterPro" id="IPR004556">
    <property type="entry name" value="HemK-like"/>
</dbReference>
<keyword evidence="3 5" id="KW-0949">S-adenosyl-L-methionine</keyword>
<dbReference type="InterPro" id="IPR002052">
    <property type="entry name" value="DNA_methylase_N6_adenine_CS"/>
</dbReference>
<protein>
    <recommendedName>
        <fullName evidence="5">Release factor glutamine methyltransferase</fullName>
        <shortName evidence="5">RF MTase</shortName>
        <ecNumber evidence="5">2.1.1.297</ecNumber>
    </recommendedName>
    <alternativeName>
        <fullName evidence="5">N5-glutamine methyltransferase PrmC</fullName>
    </alternativeName>
    <alternativeName>
        <fullName evidence="5">Protein-(glutamine-N5) MTase PrmC</fullName>
    </alternativeName>
    <alternativeName>
        <fullName evidence="5">Protein-glutamine N-methyltransferase PrmC</fullName>
    </alternativeName>
</protein>
<name>A0A1P8Q5F2_9LACO</name>
<comment type="catalytic activity">
    <reaction evidence="4 5">
        <text>L-glutaminyl-[peptide chain release factor] + S-adenosyl-L-methionine = N(5)-methyl-L-glutaminyl-[peptide chain release factor] + S-adenosyl-L-homocysteine + H(+)</text>
        <dbReference type="Rhea" id="RHEA:42896"/>
        <dbReference type="Rhea" id="RHEA-COMP:10271"/>
        <dbReference type="Rhea" id="RHEA-COMP:10272"/>
        <dbReference type="ChEBI" id="CHEBI:15378"/>
        <dbReference type="ChEBI" id="CHEBI:30011"/>
        <dbReference type="ChEBI" id="CHEBI:57856"/>
        <dbReference type="ChEBI" id="CHEBI:59789"/>
        <dbReference type="ChEBI" id="CHEBI:61891"/>
        <dbReference type="EC" id="2.1.1.297"/>
    </reaction>
</comment>
<dbReference type="Gene3D" id="3.40.50.150">
    <property type="entry name" value="Vaccinia Virus protein VP39"/>
    <property type="match status" value="1"/>
</dbReference>
<dbReference type="KEGG" id="lalw:BTM29_11260"/>
<dbReference type="STRING" id="1847728.BTM29_11260"/>
<keyword evidence="2 5" id="KW-0808">Transferase</keyword>
<comment type="similarity">
    <text evidence="5">Belongs to the protein N5-glutamine methyltransferase family. PrmC subfamily.</text>
</comment>
<dbReference type="GO" id="GO:0003676">
    <property type="term" value="F:nucleic acid binding"/>
    <property type="evidence" value="ECO:0007669"/>
    <property type="project" value="InterPro"/>
</dbReference>
<dbReference type="GO" id="GO:0032259">
    <property type="term" value="P:methylation"/>
    <property type="evidence" value="ECO:0007669"/>
    <property type="project" value="UniProtKB-KW"/>
</dbReference>
<dbReference type="HAMAP" id="MF_02126">
    <property type="entry name" value="RF_methyltr_PrmC"/>
    <property type="match status" value="1"/>
</dbReference>
<dbReference type="PANTHER" id="PTHR18895">
    <property type="entry name" value="HEMK METHYLTRANSFERASE"/>
    <property type="match status" value="1"/>
</dbReference>
<dbReference type="PANTHER" id="PTHR18895:SF74">
    <property type="entry name" value="MTRF1L RELEASE FACTOR GLUTAMINE METHYLTRANSFERASE"/>
    <property type="match status" value="1"/>
</dbReference>
<dbReference type="NCBIfam" id="TIGR03534">
    <property type="entry name" value="RF_mod_PrmC"/>
    <property type="match status" value="1"/>
</dbReference>
<feature type="binding site" evidence="5">
    <location>
        <position position="197"/>
    </location>
    <ligand>
        <name>S-adenosyl-L-methionine</name>
        <dbReference type="ChEBI" id="CHEBI:59789"/>
    </ligand>
</feature>
<organism evidence="8 9">
    <name type="scientific">Companilactobacillus allii</name>
    <dbReference type="NCBI Taxonomy" id="1847728"/>
    <lineage>
        <taxon>Bacteria</taxon>
        <taxon>Bacillati</taxon>
        <taxon>Bacillota</taxon>
        <taxon>Bacilli</taxon>
        <taxon>Lactobacillales</taxon>
        <taxon>Lactobacillaceae</taxon>
        <taxon>Companilactobacillus</taxon>
    </lineage>
</organism>
<keyword evidence="9" id="KW-1185">Reference proteome</keyword>
<reference evidence="9" key="1">
    <citation type="submission" date="2016-12" db="EMBL/GenBank/DDBJ databases">
        <authorList>
            <person name="Jung M.Y."/>
            <person name="Lee S.H."/>
        </authorList>
    </citation>
    <scope>NUCLEOTIDE SEQUENCE [LARGE SCALE GENOMIC DNA]</scope>
    <source>
        <strain evidence="9">WiKim39</strain>
    </source>
</reference>